<protein>
    <submittedName>
        <fullName evidence="2">Uncharacterized protein</fullName>
    </submittedName>
</protein>
<dbReference type="OrthoDB" id="636749at2759"/>
<dbReference type="SUPFAM" id="SSF49870">
    <property type="entry name" value="Osmotin, thaumatin-like protein"/>
    <property type="match status" value="1"/>
</dbReference>
<keyword evidence="1" id="KW-0732">Signal</keyword>
<name>A0A6G1BIP3_9ORYZ</name>
<dbReference type="InterPro" id="IPR037176">
    <property type="entry name" value="Osmotin/thaumatin-like_sf"/>
</dbReference>
<dbReference type="EMBL" id="SPHZ02000012">
    <property type="protein sequence ID" value="KAF0887604.1"/>
    <property type="molecule type" value="Genomic_DNA"/>
</dbReference>
<accession>A0A6G1BIP3</accession>
<feature type="chain" id="PRO_5026240627" evidence="1">
    <location>
        <begin position="25"/>
        <end position="162"/>
    </location>
</feature>
<comment type="caution">
    <text evidence="2">The sequence shown here is derived from an EMBL/GenBank/DDBJ whole genome shotgun (WGS) entry which is preliminary data.</text>
</comment>
<reference evidence="2 3" key="1">
    <citation type="submission" date="2019-11" db="EMBL/GenBank/DDBJ databases">
        <title>Whole genome sequence of Oryza granulata.</title>
        <authorList>
            <person name="Li W."/>
        </authorList>
    </citation>
    <scope>NUCLEOTIDE SEQUENCE [LARGE SCALE GENOMIC DNA]</scope>
    <source>
        <strain evidence="3">cv. Menghai</strain>
        <tissue evidence="2">Leaf</tissue>
    </source>
</reference>
<evidence type="ECO:0000313" key="2">
    <source>
        <dbReference type="EMBL" id="KAF0887604.1"/>
    </source>
</evidence>
<dbReference type="AlphaFoldDB" id="A0A6G1BIP3"/>
<dbReference type="Proteomes" id="UP000479710">
    <property type="component" value="Unassembled WGS sequence"/>
</dbReference>
<evidence type="ECO:0000256" key="1">
    <source>
        <dbReference type="SAM" id="SignalP"/>
    </source>
</evidence>
<proteinExistence type="predicted"/>
<evidence type="ECO:0000313" key="3">
    <source>
        <dbReference type="Proteomes" id="UP000479710"/>
    </source>
</evidence>
<organism evidence="2 3">
    <name type="scientific">Oryza meyeriana var. granulata</name>
    <dbReference type="NCBI Taxonomy" id="110450"/>
    <lineage>
        <taxon>Eukaryota</taxon>
        <taxon>Viridiplantae</taxon>
        <taxon>Streptophyta</taxon>
        <taxon>Embryophyta</taxon>
        <taxon>Tracheophyta</taxon>
        <taxon>Spermatophyta</taxon>
        <taxon>Magnoliopsida</taxon>
        <taxon>Liliopsida</taxon>
        <taxon>Poales</taxon>
        <taxon>Poaceae</taxon>
        <taxon>BOP clade</taxon>
        <taxon>Oryzoideae</taxon>
        <taxon>Oryzeae</taxon>
        <taxon>Oryzinae</taxon>
        <taxon>Oryza</taxon>
        <taxon>Oryza meyeriana</taxon>
    </lineage>
</organism>
<gene>
    <name evidence="2" type="ORF">E2562_002321</name>
</gene>
<sequence length="162" mass="16656">MAISKAQLALLAVAMAATAMSAAGAYTGCAKPRKVTVQNLCGRDLALSEQPLANSGQLFGAGFVLRHGTHAEFPTCLWTGRVSAPGAALVEFHVGPDGGAWYQVDNKQAGAPVKVTVTPHGAPLQGHCPAAGCRDHGQCFADAVPGGNCHAVDELKIIYYSS</sequence>
<feature type="signal peptide" evidence="1">
    <location>
        <begin position="1"/>
        <end position="24"/>
    </location>
</feature>
<keyword evidence="3" id="KW-1185">Reference proteome</keyword>